<dbReference type="OrthoDB" id="8911262at2"/>
<sequence length="73" mass="8758">MKTTKNPFVEWKQKLKGIYDSPCIDACDFKNENKQCPNCGLLRFEKKEWKYYSPEEKSKVIDLCAFRRKNSFL</sequence>
<dbReference type="AlphaFoldDB" id="A0A2P2DZB1"/>
<organism evidence="1 2">
    <name type="scientific">Leptospira ryugenii</name>
    <dbReference type="NCBI Taxonomy" id="1917863"/>
    <lineage>
        <taxon>Bacteria</taxon>
        <taxon>Pseudomonadati</taxon>
        <taxon>Spirochaetota</taxon>
        <taxon>Spirochaetia</taxon>
        <taxon>Leptospirales</taxon>
        <taxon>Leptospiraceae</taxon>
        <taxon>Leptospira</taxon>
    </lineage>
</organism>
<dbReference type="RefSeq" id="WP_108975302.1">
    <property type="nucleotide sequence ID" value="NZ_BFBB01000003.1"/>
</dbReference>
<comment type="caution">
    <text evidence="1">The sequence shown here is derived from an EMBL/GenBank/DDBJ whole genome shotgun (WGS) entry which is preliminary data.</text>
</comment>
<keyword evidence="2" id="KW-1185">Reference proteome</keyword>
<accession>A0A2P2DZB1</accession>
<dbReference type="InterPro" id="IPR010710">
    <property type="entry name" value="DUF1289"/>
</dbReference>
<name>A0A2P2DZB1_9LEPT</name>
<dbReference type="Pfam" id="PF06945">
    <property type="entry name" value="DUF1289"/>
    <property type="match status" value="1"/>
</dbReference>
<dbReference type="EMBL" id="BFBB01000003">
    <property type="protein sequence ID" value="GBF49967.1"/>
    <property type="molecule type" value="Genomic_DNA"/>
</dbReference>
<evidence type="ECO:0000313" key="2">
    <source>
        <dbReference type="Proteomes" id="UP000245133"/>
    </source>
</evidence>
<proteinExistence type="predicted"/>
<protein>
    <submittedName>
        <fullName evidence="1">Uncharacterized protein</fullName>
    </submittedName>
</protein>
<reference evidence="1 2" key="1">
    <citation type="submission" date="2018-02" db="EMBL/GenBank/DDBJ databases">
        <title>Novel Leptospira species isolated from soil and water in Japan.</title>
        <authorList>
            <person name="Nakao R."/>
            <person name="Masuzawa T."/>
        </authorList>
    </citation>
    <scope>NUCLEOTIDE SEQUENCE [LARGE SCALE GENOMIC DNA]</scope>
    <source>
        <strain evidence="1 2">YH101</strain>
    </source>
</reference>
<gene>
    <name evidence="1" type="ORF">LPTSP4_14880</name>
</gene>
<dbReference type="Proteomes" id="UP000245133">
    <property type="component" value="Unassembled WGS sequence"/>
</dbReference>
<evidence type="ECO:0000313" key="1">
    <source>
        <dbReference type="EMBL" id="GBF49967.1"/>
    </source>
</evidence>